<feature type="transmembrane region" description="Helical" evidence="1">
    <location>
        <begin position="143"/>
        <end position="161"/>
    </location>
</feature>
<dbReference type="GeneID" id="83595804"/>
<keyword evidence="3" id="KW-1185">Reference proteome</keyword>
<dbReference type="Proteomes" id="UP001161160">
    <property type="component" value="Unassembled WGS sequence"/>
</dbReference>
<feature type="transmembrane region" description="Helical" evidence="1">
    <location>
        <begin position="92"/>
        <end position="112"/>
    </location>
</feature>
<keyword evidence="1" id="KW-0472">Membrane</keyword>
<accession>A0AA43M8W5</accession>
<proteinExistence type="predicted"/>
<name>A0AA43M8W5_9BURK</name>
<dbReference type="AlphaFoldDB" id="A0AA43M8W5"/>
<organism evidence="2 3">
    <name type="scientific">Polynucleobacter sphagniphilus</name>
    <dbReference type="NCBI Taxonomy" id="1743169"/>
    <lineage>
        <taxon>Bacteria</taxon>
        <taxon>Pseudomonadati</taxon>
        <taxon>Pseudomonadota</taxon>
        <taxon>Betaproteobacteria</taxon>
        <taxon>Burkholderiales</taxon>
        <taxon>Burkholderiaceae</taxon>
        <taxon>Polynucleobacter</taxon>
    </lineage>
</organism>
<evidence type="ECO:0000256" key="1">
    <source>
        <dbReference type="SAM" id="Phobius"/>
    </source>
</evidence>
<evidence type="ECO:0000313" key="3">
    <source>
        <dbReference type="Proteomes" id="UP001161160"/>
    </source>
</evidence>
<feature type="transmembrane region" description="Helical" evidence="1">
    <location>
        <begin position="61"/>
        <end position="80"/>
    </location>
</feature>
<feature type="transmembrane region" description="Helical" evidence="1">
    <location>
        <begin position="167"/>
        <end position="188"/>
    </location>
</feature>
<evidence type="ECO:0000313" key="2">
    <source>
        <dbReference type="EMBL" id="MDH6504346.1"/>
    </source>
</evidence>
<reference evidence="2" key="1">
    <citation type="submission" date="2023-04" db="EMBL/GenBank/DDBJ databases">
        <title>Genome Encyclopedia of Bacteria and Archaea VI: Functional Genomics of Type Strains.</title>
        <authorList>
            <person name="Whitman W."/>
        </authorList>
    </citation>
    <scope>NUCLEOTIDE SEQUENCE</scope>
    <source>
        <strain evidence="2">Enz.4-51</strain>
    </source>
</reference>
<feature type="transmembrane region" description="Helical" evidence="1">
    <location>
        <begin position="6"/>
        <end position="24"/>
    </location>
</feature>
<sequence length="205" mass="22971">MTNHLQTIALLEMSLTCGILILLLAQKVFQTEFPVFVRILLTFLIGNVFFWPLGLSMELPLAGYVRGMTGDLSVVTMLLLWSSVLPSKPIPLGFKITALIAACAFYPFALGFGMTDPYVWGYSSIALLAGVLIFAIFCGLAGWVKGTWIFALALLAWSVHWHESMNLWDYVLDPFLALWSMISILLAWNQRRREKARSGFLFRAG</sequence>
<keyword evidence="1" id="KW-0812">Transmembrane</keyword>
<keyword evidence="1" id="KW-1133">Transmembrane helix</keyword>
<feature type="transmembrane region" description="Helical" evidence="1">
    <location>
        <begin position="118"/>
        <end position="136"/>
    </location>
</feature>
<comment type="caution">
    <text evidence="2">The sequence shown here is derived from an EMBL/GenBank/DDBJ whole genome shotgun (WGS) entry which is preliminary data.</text>
</comment>
<feature type="transmembrane region" description="Helical" evidence="1">
    <location>
        <begin position="36"/>
        <end position="55"/>
    </location>
</feature>
<protein>
    <submittedName>
        <fullName evidence="2">Uncharacterized protein</fullName>
    </submittedName>
</protein>
<gene>
    <name evidence="2" type="ORF">M2127_001662</name>
</gene>
<dbReference type="EMBL" id="JARXYA010000007">
    <property type="protein sequence ID" value="MDH6504346.1"/>
    <property type="molecule type" value="Genomic_DNA"/>
</dbReference>
<dbReference type="RefSeq" id="WP_076024230.1">
    <property type="nucleotide sequence ID" value="NZ_JAQFIK010000002.1"/>
</dbReference>